<evidence type="ECO:0000256" key="2">
    <source>
        <dbReference type="SAM" id="Phobius"/>
    </source>
</evidence>
<name>A0A7M7G140_STRPU</name>
<evidence type="ECO:0000256" key="1">
    <source>
        <dbReference type="ARBA" id="ARBA00022729"/>
    </source>
</evidence>
<dbReference type="SUPFAM" id="SSF53850">
    <property type="entry name" value="Periplasmic binding protein-like II"/>
    <property type="match status" value="1"/>
</dbReference>
<keyword evidence="1" id="KW-0732">Signal</keyword>
<dbReference type="InParanoid" id="A0A7M7G140"/>
<dbReference type="EnsemblMetazoa" id="XM_001192880">
    <property type="protein sequence ID" value="XP_001192880"/>
    <property type="gene ID" value="LOC755972"/>
</dbReference>
<dbReference type="PANTHER" id="PTHR35936">
    <property type="entry name" value="MEMBRANE-BOUND LYTIC MUREIN TRANSGLYCOSYLASE F"/>
    <property type="match status" value="1"/>
</dbReference>
<dbReference type="RefSeq" id="XP_001192880.2">
    <property type="nucleotide sequence ID" value="XM_001192880.4"/>
</dbReference>
<dbReference type="Proteomes" id="UP000007110">
    <property type="component" value="Unassembled WGS sequence"/>
</dbReference>
<keyword evidence="2" id="KW-0812">Transmembrane</keyword>
<proteinExistence type="predicted"/>
<dbReference type="InterPro" id="IPR001638">
    <property type="entry name" value="Solute-binding_3/MltF_N"/>
</dbReference>
<evidence type="ECO:0000313" key="4">
    <source>
        <dbReference type="EnsemblMetazoa" id="XP_001192880"/>
    </source>
</evidence>
<evidence type="ECO:0000313" key="5">
    <source>
        <dbReference type="Proteomes" id="UP000007110"/>
    </source>
</evidence>
<reference evidence="4" key="2">
    <citation type="submission" date="2021-01" db="UniProtKB">
        <authorList>
            <consortium name="EnsemblMetazoa"/>
        </authorList>
    </citation>
    <scope>IDENTIFICATION</scope>
</reference>
<sequence>MDGVENLVEAKRNENQGMVRLVFALVIISLMVSTIAIILSATSLSKEGTTINVGDAAGSTGGSSAGKLADDVWTFAIGHDGSNVEYLDRTSGTLRGFHVDIVNAVCAQANKNCRLVWDVYGNCWNSRAGEQARGGPGLMGGWYDACTGWFNTYERAITFKFTNPLRKKINGQFVVKQGNPSNFDPTSIGSTQKLGFGDGWSTDEHCLARNSDTISGVPLDSSQVVHYSTREQLIAAILNDEVVAGFSNAHTLLDSGLQQIGPDITNCQRAGGSIMTRMQSTLPDWWNPAFDALKANGAYKDICAKIDNEHGSQRGFAGDVVCLD</sequence>
<protein>
    <recommendedName>
        <fullName evidence="3">Solute-binding protein family 3/N-terminal domain-containing protein</fullName>
    </recommendedName>
</protein>
<keyword evidence="5" id="KW-1185">Reference proteome</keyword>
<keyword evidence="2" id="KW-0472">Membrane</keyword>
<dbReference type="Gene3D" id="3.40.190.10">
    <property type="entry name" value="Periplasmic binding protein-like II"/>
    <property type="match status" value="2"/>
</dbReference>
<feature type="transmembrane region" description="Helical" evidence="2">
    <location>
        <begin position="21"/>
        <end position="41"/>
    </location>
</feature>
<feature type="domain" description="Solute-binding protein family 3/N-terminal" evidence="3">
    <location>
        <begin position="83"/>
        <end position="305"/>
    </location>
</feature>
<dbReference type="OMA" id="DACTGWS"/>
<dbReference type="GeneID" id="755972"/>
<dbReference type="PANTHER" id="PTHR35936:SF19">
    <property type="entry name" value="AMINO-ACID-BINDING PROTEIN YXEM-RELATED"/>
    <property type="match status" value="1"/>
</dbReference>
<keyword evidence="2" id="KW-1133">Transmembrane helix</keyword>
<organism evidence="4 5">
    <name type="scientific">Strongylocentrotus purpuratus</name>
    <name type="common">Purple sea urchin</name>
    <dbReference type="NCBI Taxonomy" id="7668"/>
    <lineage>
        <taxon>Eukaryota</taxon>
        <taxon>Metazoa</taxon>
        <taxon>Echinodermata</taxon>
        <taxon>Eleutherozoa</taxon>
        <taxon>Echinozoa</taxon>
        <taxon>Echinoidea</taxon>
        <taxon>Euechinoidea</taxon>
        <taxon>Echinacea</taxon>
        <taxon>Camarodonta</taxon>
        <taxon>Echinidea</taxon>
        <taxon>Strongylocentrotidae</taxon>
        <taxon>Strongylocentrotus</taxon>
    </lineage>
</organism>
<dbReference type="KEGG" id="spu:755972"/>
<reference evidence="5" key="1">
    <citation type="submission" date="2015-02" db="EMBL/GenBank/DDBJ databases">
        <title>Genome sequencing for Strongylocentrotus purpuratus.</title>
        <authorList>
            <person name="Murali S."/>
            <person name="Liu Y."/>
            <person name="Vee V."/>
            <person name="English A."/>
            <person name="Wang M."/>
            <person name="Skinner E."/>
            <person name="Han Y."/>
            <person name="Muzny D.M."/>
            <person name="Worley K.C."/>
            <person name="Gibbs R.A."/>
        </authorList>
    </citation>
    <scope>NUCLEOTIDE SEQUENCE</scope>
</reference>
<dbReference type="OrthoDB" id="5984008at2759"/>
<dbReference type="AlphaFoldDB" id="A0A7M7G140"/>
<dbReference type="Pfam" id="PF00497">
    <property type="entry name" value="SBP_bac_3"/>
    <property type="match status" value="1"/>
</dbReference>
<evidence type="ECO:0000259" key="3">
    <source>
        <dbReference type="Pfam" id="PF00497"/>
    </source>
</evidence>
<accession>A0A7M7G140</accession>